<protein>
    <recommendedName>
        <fullName evidence="2">BRCT domain-containing protein</fullName>
    </recommendedName>
</protein>
<feature type="compositionally biased region" description="Basic and acidic residues" evidence="1">
    <location>
        <begin position="1193"/>
        <end position="1208"/>
    </location>
</feature>
<organism evidence="3 4">
    <name type="scientific">Collybia nuda</name>
    <dbReference type="NCBI Taxonomy" id="64659"/>
    <lineage>
        <taxon>Eukaryota</taxon>
        <taxon>Fungi</taxon>
        <taxon>Dikarya</taxon>
        <taxon>Basidiomycota</taxon>
        <taxon>Agaricomycotina</taxon>
        <taxon>Agaricomycetes</taxon>
        <taxon>Agaricomycetidae</taxon>
        <taxon>Agaricales</taxon>
        <taxon>Tricholomatineae</taxon>
        <taxon>Clitocybaceae</taxon>
        <taxon>Collybia</taxon>
    </lineage>
</organism>
<feature type="compositionally biased region" description="Acidic residues" evidence="1">
    <location>
        <begin position="550"/>
        <end position="560"/>
    </location>
</feature>
<reference evidence="3" key="1">
    <citation type="submission" date="2020-11" db="EMBL/GenBank/DDBJ databases">
        <authorList>
            <consortium name="DOE Joint Genome Institute"/>
            <person name="Ahrendt S."/>
            <person name="Riley R."/>
            <person name="Andreopoulos W."/>
            <person name="Labutti K."/>
            <person name="Pangilinan J."/>
            <person name="Ruiz-Duenas F.J."/>
            <person name="Barrasa J.M."/>
            <person name="Sanchez-Garcia M."/>
            <person name="Camarero S."/>
            <person name="Miyauchi S."/>
            <person name="Serrano A."/>
            <person name="Linde D."/>
            <person name="Babiker R."/>
            <person name="Drula E."/>
            <person name="Ayuso-Fernandez I."/>
            <person name="Pacheco R."/>
            <person name="Padilla G."/>
            <person name="Ferreira P."/>
            <person name="Barriuso J."/>
            <person name="Kellner H."/>
            <person name="Castanera R."/>
            <person name="Alfaro M."/>
            <person name="Ramirez L."/>
            <person name="Pisabarro A.G."/>
            <person name="Kuo A."/>
            <person name="Tritt A."/>
            <person name="Lipzen A."/>
            <person name="He G."/>
            <person name="Yan M."/>
            <person name="Ng V."/>
            <person name="Cullen D."/>
            <person name="Martin F."/>
            <person name="Rosso M.-N."/>
            <person name="Henrissat B."/>
            <person name="Hibbett D."/>
            <person name="Martinez A.T."/>
            <person name="Grigoriev I.V."/>
        </authorList>
    </citation>
    <scope>NUCLEOTIDE SEQUENCE</scope>
    <source>
        <strain evidence="3">CBS 247.69</strain>
    </source>
</reference>
<gene>
    <name evidence="3" type="ORF">BDZ94DRAFT_1308637</name>
</gene>
<feature type="compositionally biased region" description="Basic residues" evidence="1">
    <location>
        <begin position="590"/>
        <end position="601"/>
    </location>
</feature>
<feature type="compositionally biased region" description="Low complexity" evidence="1">
    <location>
        <begin position="632"/>
        <end position="644"/>
    </location>
</feature>
<keyword evidence="4" id="KW-1185">Reference proteome</keyword>
<dbReference type="InterPro" id="IPR001357">
    <property type="entry name" value="BRCT_dom"/>
</dbReference>
<dbReference type="CDD" id="cd18436">
    <property type="entry name" value="BRCT_BRC1_like_rpt2"/>
    <property type="match status" value="1"/>
</dbReference>
<dbReference type="GO" id="GO:1990683">
    <property type="term" value="P:DNA double-strand break attachment to nuclear envelope"/>
    <property type="evidence" value="ECO:0007669"/>
    <property type="project" value="TreeGrafter"/>
</dbReference>
<feature type="compositionally biased region" description="Polar residues" evidence="1">
    <location>
        <begin position="1027"/>
        <end position="1037"/>
    </location>
</feature>
<feature type="compositionally biased region" description="Acidic residues" evidence="1">
    <location>
        <begin position="926"/>
        <end position="936"/>
    </location>
</feature>
<evidence type="ECO:0000313" key="4">
    <source>
        <dbReference type="Proteomes" id="UP000807353"/>
    </source>
</evidence>
<feature type="region of interest" description="Disordered" evidence="1">
    <location>
        <begin position="530"/>
        <end position="1040"/>
    </location>
</feature>
<feature type="compositionally biased region" description="Acidic residues" evidence="1">
    <location>
        <begin position="826"/>
        <end position="835"/>
    </location>
</feature>
<feature type="compositionally biased region" description="Basic and acidic residues" evidence="1">
    <location>
        <begin position="889"/>
        <end position="904"/>
    </location>
</feature>
<feature type="compositionally biased region" description="Basic and acidic residues" evidence="1">
    <location>
        <begin position="647"/>
        <end position="668"/>
    </location>
</feature>
<feature type="domain" description="BRCT" evidence="2">
    <location>
        <begin position="1"/>
        <end position="93"/>
    </location>
</feature>
<dbReference type="GO" id="GO:0035361">
    <property type="term" value="C:Cul8-RING ubiquitin ligase complex"/>
    <property type="evidence" value="ECO:0007669"/>
    <property type="project" value="TreeGrafter"/>
</dbReference>
<dbReference type="PANTHER" id="PTHR47667">
    <property type="entry name" value="REGULATOR OF TY1 TRANSPOSITION PROTEIN 107"/>
    <property type="match status" value="1"/>
</dbReference>
<feature type="region of interest" description="Disordered" evidence="1">
    <location>
        <begin position="1058"/>
        <end position="1210"/>
    </location>
</feature>
<evidence type="ECO:0000313" key="3">
    <source>
        <dbReference type="EMBL" id="KAF9463519.1"/>
    </source>
</evidence>
<evidence type="ECO:0000256" key="1">
    <source>
        <dbReference type="SAM" id="MobiDB-lite"/>
    </source>
</evidence>
<dbReference type="CDD" id="cd17743">
    <property type="entry name" value="BRCT_BRC1_like_rpt5"/>
    <property type="match status" value="1"/>
</dbReference>
<feature type="domain" description="BRCT" evidence="2">
    <location>
        <begin position="356"/>
        <end position="434"/>
    </location>
</feature>
<proteinExistence type="predicted"/>
<dbReference type="OrthoDB" id="342264at2759"/>
<dbReference type="Pfam" id="PF16770">
    <property type="entry name" value="RTT107_BRCT_5"/>
    <property type="match status" value="1"/>
</dbReference>
<sequence length="1407" mass="154507">MHLFSGVHYYLSSSLSSQRQAELAHVLDNNGGAQVESISSPALTHLVANTNRYEGWQDVAAREEAGELAVVTDKWVDRSMVLGKLQSAAYYSADPAMIFSGVVACATELPTVDLEVLSAGIAALGGQWRTGLTKDVTHLFAISPSSPKYTTALHFQEHTHVKVLLPHWFDDAVRLGLGGLDTTPYEWPDPILLKGPGSIDKNDKEESAKKVATRKLDAEKRVLYKTASLWTPKSPLPPVVLPSSSSSESPRQEIQAKDVWQGRRILLGATLELVGGRKEAVEVGIKRGGGVVVSGKGKEVDSVEECDVFVTRFRSGKAYVKAVRLNKVIGTLPWVFHVQSTGVMSPPMDQLLWYPIPKRVIEGFHLHEITVTNYTGESREYLKKLITAMGATFTPSMSGKNTVLIAAYKSGTKTTKADSWSIPVVNHTWLEDCFIKWRNLTFALEKYISFPEGVDFSTHLGERGVGRAVEEVTEEELEAMEAEEDTESGKGVVEENDTKEDEGDKVAPMGTENSARDAREVQEFISMDGDGDAVMADHGNNHGPVPDGANEMDVDQEDEEAVAKPKTPSQLKSMGSRLREKESMGSAAKTRVKKTKSKKGRSPTPEVQATTRKSGQPGATPTKKTPKKHSDPSTSSDEVEVVSVMRTAEKGKPDGKRNLTRRAGERFDSWITGDDEDGEIQRTSPKKKNMITSDDDMGNKATAQSTLKRRSENDGGLPSVAVKEKAKKTLQRIISDDDTDDAIEFPKPRTKKPSEKSVSSDDDDDMPVKIMPKRGKKKASTKDDENGGAIVAKPKTKPRKKVVSDEEQEVFASTKTRTRGRALPNETDEDHDDEPSTSRGRKPVKALSSAKVKEKAKLLAVSDHEEEEEEEEDISELEFIMQSKSKSKANRETEKARGKVPDHRPKPKPTTPQNKIKSANQHNSETEDEGINDDDPPSMSKKRATAASDSVGKSKSITKPTTGTPQRVLSVLVPPMTLVQLKQSPNKRSKPNDIEMATPSTRLERTESIRAVAGEHGKISAPRPSVVASTASGSKPNASKLKAMNVDAELSMSPPAMEDITFTGRSRRTAATKATQKLREEIMPDVMNYQNEMRNANKTRKSMGTESTGSVYGGRKKRMSGSAMSENEDENRQRDKKRRKVVIDWKDASPESDEEPVMISKATGKGKGKKVEVEESEESDVPKPTKKTNTKGKSTDKLQDDETSEVSKKSSTVRLMTTQVSLSDDVSKTLAKLGVKITTRPSECTHLLAPNLVRTEKFLCALAVAPFILTSKWATDSAAAKKLLDEKHYTLHDEANEKKYNFVLADAIARARESKGGLFAKKTFYVTPKVPIGIQLLKSVVSASGGQTPTLRIINSNPDRHVISCAADSSIWRPIAREHPIYTHELILTAALKQEIDWDSDTFKIPI</sequence>
<dbReference type="SUPFAM" id="SSF52113">
    <property type="entry name" value="BRCT domain"/>
    <property type="match status" value="4"/>
</dbReference>
<dbReference type="Pfam" id="PF16589">
    <property type="entry name" value="BRCT_2"/>
    <property type="match status" value="1"/>
</dbReference>
<feature type="compositionally biased region" description="Acidic residues" evidence="1">
    <location>
        <begin position="864"/>
        <end position="876"/>
    </location>
</feature>
<accession>A0A9P5Y6E7</accession>
<dbReference type="EMBL" id="MU150261">
    <property type="protein sequence ID" value="KAF9463519.1"/>
    <property type="molecule type" value="Genomic_DNA"/>
</dbReference>
<feature type="compositionally biased region" description="Polar residues" evidence="1">
    <location>
        <begin position="1088"/>
        <end position="1110"/>
    </location>
</feature>
<dbReference type="Pfam" id="PF12738">
    <property type="entry name" value="PTCB-BRCT"/>
    <property type="match status" value="2"/>
</dbReference>
<dbReference type="Proteomes" id="UP000807353">
    <property type="component" value="Unassembled WGS sequence"/>
</dbReference>
<dbReference type="SMART" id="SM00292">
    <property type="entry name" value="BRCT"/>
    <property type="match status" value="4"/>
</dbReference>
<feature type="compositionally biased region" description="Polar residues" evidence="1">
    <location>
        <begin position="605"/>
        <end position="614"/>
    </location>
</feature>
<dbReference type="CDD" id="cd18432">
    <property type="entry name" value="BRCT_PAXIP1_rpt6_like"/>
    <property type="match status" value="1"/>
</dbReference>
<feature type="domain" description="BRCT" evidence="2">
    <location>
        <begin position="94"/>
        <end position="174"/>
    </location>
</feature>
<feature type="compositionally biased region" description="Basic and acidic residues" evidence="1">
    <location>
        <begin position="744"/>
        <end position="759"/>
    </location>
</feature>
<dbReference type="InterPro" id="IPR036420">
    <property type="entry name" value="BRCT_dom_sf"/>
</dbReference>
<dbReference type="PANTHER" id="PTHR47667:SF1">
    <property type="entry name" value="REGULATOR OF TY1 TRANSPOSITION PROTEIN 107"/>
    <property type="match status" value="1"/>
</dbReference>
<feature type="compositionally biased region" description="Basic and acidic residues" evidence="1">
    <location>
        <begin position="1002"/>
        <end position="1018"/>
    </location>
</feature>
<dbReference type="PROSITE" id="PS50172">
    <property type="entry name" value="BRCT"/>
    <property type="match status" value="4"/>
</dbReference>
<feature type="domain" description="BRCT" evidence="2">
    <location>
        <begin position="1224"/>
        <end position="1291"/>
    </location>
</feature>
<feature type="compositionally biased region" description="Acidic residues" evidence="1">
    <location>
        <begin position="494"/>
        <end position="503"/>
    </location>
</feature>
<dbReference type="GO" id="GO:0005634">
    <property type="term" value="C:nucleus"/>
    <property type="evidence" value="ECO:0007669"/>
    <property type="project" value="TreeGrafter"/>
</dbReference>
<name>A0A9P5Y6E7_9AGAR</name>
<evidence type="ECO:0000259" key="2">
    <source>
        <dbReference type="PROSITE" id="PS50172"/>
    </source>
</evidence>
<feature type="compositionally biased region" description="Polar residues" evidence="1">
    <location>
        <begin position="911"/>
        <end position="923"/>
    </location>
</feature>
<comment type="caution">
    <text evidence="3">The sequence shown here is derived from an EMBL/GenBank/DDBJ whole genome shotgun (WGS) entry which is preliminary data.</text>
</comment>
<dbReference type="GO" id="GO:0006302">
    <property type="term" value="P:double-strand break repair"/>
    <property type="evidence" value="ECO:0007669"/>
    <property type="project" value="TreeGrafter"/>
</dbReference>
<dbReference type="InterPro" id="IPR053036">
    <property type="entry name" value="CellCycle_DNARepair_Reg"/>
</dbReference>
<dbReference type="Gene3D" id="3.40.50.10190">
    <property type="entry name" value="BRCT domain"/>
    <property type="match status" value="5"/>
</dbReference>
<feature type="compositionally biased region" description="Polar residues" evidence="1">
    <location>
        <begin position="947"/>
        <end position="967"/>
    </location>
</feature>
<feature type="region of interest" description="Disordered" evidence="1">
    <location>
        <begin position="479"/>
        <end position="518"/>
    </location>
</feature>